<dbReference type="RefSeq" id="WP_012223444.1">
    <property type="nucleotide sequence ID" value="NZ_HG422565.1"/>
</dbReference>
<dbReference type="Proteomes" id="UP000018291">
    <property type="component" value="Unassembled WGS sequence"/>
</dbReference>
<feature type="region of interest" description="Disordered" evidence="1">
    <location>
        <begin position="1"/>
        <end position="21"/>
    </location>
</feature>
<sequence length="384" mass="41612">MSPTKSVPDGPPPHDPADPADMTQLVDTAEVIICCGSGGVGKTTTAAVIGLAAAERGRRVAVVTIDPARRLADALGLDHIGAEPARITGQWPGELWALMLDAKSTFDSLVTRYAADEDQANRILVNPFYRNISGTLSGTQEYMASEKLYELHRNEAFDLVVVDTPPTRNALDFLEAPERLSRFLNHRLYRVVTAPSRGLLKMFNAATAALLRQVGKVVGSEVISDAVAFFQAFEGMEEGFRLRANAVTELFADPRCAFVLITAPREDSVAEARYFAHRLLDDGINIKALIVNRMHPPFGEADPAADEAALTALQHSPGGEAMIDYHRARCDLRRLAREERSNLAELTAQVGSAAVVYVPSLATDVHDVEGLKRVGRSLLSSDPS</sequence>
<dbReference type="AlphaFoldDB" id="R4YWC5"/>
<feature type="domain" description="ArsA/GET3 Anion-transporting ATPase-like" evidence="2">
    <location>
        <begin position="30"/>
        <end position="296"/>
    </location>
</feature>
<dbReference type="InterPro" id="IPR027417">
    <property type="entry name" value="P-loop_NTPase"/>
</dbReference>
<dbReference type="PANTHER" id="PTHR10803:SF26">
    <property type="entry name" value="ANION TRANSPORTER ATPASE-RELATED"/>
    <property type="match status" value="1"/>
</dbReference>
<reference evidence="3 4" key="1">
    <citation type="journal article" date="2013" name="ISME J.">
        <title>Metabolic model for the filamentous 'Candidatus Microthrix parvicella' based on genomic and metagenomic analyses.</title>
        <authorList>
            <person name="Jon McIlroy S."/>
            <person name="Kristiansen R."/>
            <person name="Albertsen M."/>
            <person name="Michael Karst S."/>
            <person name="Rossetti S."/>
            <person name="Lund Nielsen J."/>
            <person name="Tandoi V."/>
            <person name="James Seviour R."/>
            <person name="Nielsen P.H."/>
        </authorList>
    </citation>
    <scope>NUCLEOTIDE SEQUENCE [LARGE SCALE GENOMIC DNA]</scope>
    <source>
        <strain evidence="3 4">RN1</strain>
    </source>
</reference>
<dbReference type="OrthoDB" id="5490584at2"/>
<evidence type="ECO:0000313" key="3">
    <source>
        <dbReference type="EMBL" id="CCM62233.1"/>
    </source>
</evidence>
<dbReference type="InterPro" id="IPR025723">
    <property type="entry name" value="ArsA/GET3_ATPase-like"/>
</dbReference>
<dbReference type="GO" id="GO:0005524">
    <property type="term" value="F:ATP binding"/>
    <property type="evidence" value="ECO:0007669"/>
    <property type="project" value="InterPro"/>
</dbReference>
<organism evidence="3 4">
    <name type="scientific">Candidatus Neomicrothrix parvicella RN1</name>
    <dbReference type="NCBI Taxonomy" id="1229780"/>
    <lineage>
        <taxon>Bacteria</taxon>
        <taxon>Bacillati</taxon>
        <taxon>Actinomycetota</taxon>
        <taxon>Acidimicrobiia</taxon>
        <taxon>Acidimicrobiales</taxon>
        <taxon>Microthrixaceae</taxon>
        <taxon>Candidatus Neomicrothrix</taxon>
    </lineage>
</organism>
<gene>
    <name evidence="3" type="ORF">BN381_100120</name>
</gene>
<dbReference type="Gene3D" id="3.40.50.300">
    <property type="entry name" value="P-loop containing nucleotide triphosphate hydrolases"/>
    <property type="match status" value="1"/>
</dbReference>
<evidence type="ECO:0000313" key="4">
    <source>
        <dbReference type="Proteomes" id="UP000018291"/>
    </source>
</evidence>
<evidence type="ECO:0000259" key="2">
    <source>
        <dbReference type="Pfam" id="PF02374"/>
    </source>
</evidence>
<dbReference type="Pfam" id="PF02374">
    <property type="entry name" value="ArsA_ATPase"/>
    <property type="match status" value="1"/>
</dbReference>
<dbReference type="GO" id="GO:0016887">
    <property type="term" value="F:ATP hydrolysis activity"/>
    <property type="evidence" value="ECO:0007669"/>
    <property type="project" value="InterPro"/>
</dbReference>
<comment type="caution">
    <text evidence="3">The sequence shown here is derived from an EMBL/GenBank/DDBJ whole genome shotgun (WGS) entry which is preliminary data.</text>
</comment>
<dbReference type="HOGENOM" id="CLU_044079_0_0_11"/>
<dbReference type="EMBL" id="CANL01000002">
    <property type="protein sequence ID" value="CCM62233.1"/>
    <property type="molecule type" value="Genomic_DNA"/>
</dbReference>
<name>R4YWC5_9ACTN</name>
<accession>R4YWC5</accession>
<dbReference type="eggNOG" id="COG0003">
    <property type="taxonomic scope" value="Bacteria"/>
</dbReference>
<protein>
    <submittedName>
        <fullName evidence="3">Putative Arsenate (2+)-transporting ATPase</fullName>
    </submittedName>
</protein>
<keyword evidence="4" id="KW-1185">Reference proteome</keyword>
<dbReference type="STRING" id="1229780.BN381_100120"/>
<dbReference type="CDD" id="cd02035">
    <property type="entry name" value="ArsA"/>
    <property type="match status" value="1"/>
</dbReference>
<evidence type="ECO:0000256" key="1">
    <source>
        <dbReference type="SAM" id="MobiDB-lite"/>
    </source>
</evidence>
<dbReference type="InterPro" id="IPR016300">
    <property type="entry name" value="ATPase_ArsA/GET3"/>
</dbReference>
<dbReference type="PANTHER" id="PTHR10803">
    <property type="entry name" value="ARSENICAL PUMP-DRIVING ATPASE ARSENITE-TRANSLOCATING ATPASE"/>
    <property type="match status" value="1"/>
</dbReference>
<dbReference type="SUPFAM" id="SSF52540">
    <property type="entry name" value="P-loop containing nucleoside triphosphate hydrolases"/>
    <property type="match status" value="1"/>
</dbReference>
<proteinExistence type="predicted"/>